<feature type="short sequence motif" description="'HIGH' region" evidence="11">
    <location>
        <begin position="40"/>
        <end position="49"/>
    </location>
</feature>
<dbReference type="AlphaFoldDB" id="A0A9D1S3U5"/>
<dbReference type="GO" id="GO:0003723">
    <property type="term" value="F:RNA binding"/>
    <property type="evidence" value="ECO:0007669"/>
    <property type="project" value="UniProtKB-KW"/>
</dbReference>
<comment type="subunit">
    <text evidence="11">Homodimer.</text>
</comment>
<dbReference type="GO" id="GO:0006437">
    <property type="term" value="P:tyrosyl-tRNA aminoacylation"/>
    <property type="evidence" value="ECO:0007669"/>
    <property type="project" value="UniProtKB-UniRule"/>
</dbReference>
<keyword evidence="8 11" id="KW-0030">Aminoacyl-tRNA synthetase</keyword>
<dbReference type="Gene3D" id="3.10.290.10">
    <property type="entry name" value="RNA-binding S4 domain"/>
    <property type="match status" value="1"/>
</dbReference>
<reference evidence="14" key="2">
    <citation type="journal article" date="2021" name="PeerJ">
        <title>Extensive microbial diversity within the chicken gut microbiome revealed by metagenomics and culture.</title>
        <authorList>
            <person name="Gilroy R."/>
            <person name="Ravi A."/>
            <person name="Getino M."/>
            <person name="Pursley I."/>
            <person name="Horton D.L."/>
            <person name="Alikhan N.F."/>
            <person name="Baker D."/>
            <person name="Gharbi K."/>
            <person name="Hall N."/>
            <person name="Watson M."/>
            <person name="Adriaenssens E.M."/>
            <person name="Foster-Nyarko E."/>
            <person name="Jarju S."/>
            <person name="Secka A."/>
            <person name="Antonio M."/>
            <person name="Oren A."/>
            <person name="Chaudhuri R.R."/>
            <person name="La Ragione R."/>
            <person name="Hildebrand F."/>
            <person name="Pallen M.J."/>
        </authorList>
    </citation>
    <scope>NUCLEOTIDE SEQUENCE</scope>
    <source>
        <strain evidence="14">ChiSxjej2B14-8506</strain>
    </source>
</reference>
<evidence type="ECO:0000259" key="13">
    <source>
        <dbReference type="Pfam" id="PF22421"/>
    </source>
</evidence>
<dbReference type="NCBIfam" id="TIGR00234">
    <property type="entry name" value="tyrS"/>
    <property type="match status" value="1"/>
</dbReference>
<feature type="short sequence motif" description="'KMSKS' region" evidence="11">
    <location>
        <begin position="228"/>
        <end position="232"/>
    </location>
</feature>
<reference evidence="14" key="1">
    <citation type="submission" date="2020-10" db="EMBL/GenBank/DDBJ databases">
        <authorList>
            <person name="Gilroy R."/>
        </authorList>
    </citation>
    <scope>NUCLEOTIDE SEQUENCE</scope>
    <source>
        <strain evidence="14">ChiSxjej2B14-8506</strain>
    </source>
</reference>
<dbReference type="InterPro" id="IPR036986">
    <property type="entry name" value="S4_RNA-bd_sf"/>
</dbReference>
<dbReference type="PRINTS" id="PR01040">
    <property type="entry name" value="TRNASYNTHTYR"/>
</dbReference>
<dbReference type="CDD" id="cd00805">
    <property type="entry name" value="TyrRS_core"/>
    <property type="match status" value="1"/>
</dbReference>
<dbReference type="EC" id="6.1.1.1" evidence="11"/>
<protein>
    <recommendedName>
        <fullName evidence="11">Tyrosine--tRNA ligase</fullName>
        <ecNumber evidence="11">6.1.1.1</ecNumber>
    </recommendedName>
    <alternativeName>
        <fullName evidence="11">Tyrosyl-tRNA synthetase</fullName>
        <shortName evidence="11">TyrRS</shortName>
    </alternativeName>
</protein>
<comment type="similarity">
    <text evidence="10 11">Belongs to the class-I aminoacyl-tRNA synthetase family. TyrS type 1 subfamily.</text>
</comment>
<dbReference type="PROSITE" id="PS00178">
    <property type="entry name" value="AA_TRNA_LIGASE_I"/>
    <property type="match status" value="1"/>
</dbReference>
<dbReference type="PANTHER" id="PTHR11766">
    <property type="entry name" value="TYROSYL-TRNA SYNTHETASE"/>
    <property type="match status" value="1"/>
</dbReference>
<dbReference type="GO" id="GO:0005829">
    <property type="term" value="C:cytosol"/>
    <property type="evidence" value="ECO:0007669"/>
    <property type="project" value="TreeGrafter"/>
</dbReference>
<feature type="binding site" evidence="11">
    <location>
        <position position="35"/>
    </location>
    <ligand>
        <name>L-tyrosine</name>
        <dbReference type="ChEBI" id="CHEBI:58315"/>
    </ligand>
</feature>
<evidence type="ECO:0000313" key="14">
    <source>
        <dbReference type="EMBL" id="HIU46279.1"/>
    </source>
</evidence>
<dbReference type="GO" id="GO:0005524">
    <property type="term" value="F:ATP binding"/>
    <property type="evidence" value="ECO:0007669"/>
    <property type="project" value="UniProtKB-UniRule"/>
</dbReference>
<evidence type="ECO:0000256" key="11">
    <source>
        <dbReference type="HAMAP-Rule" id="MF_02006"/>
    </source>
</evidence>
<dbReference type="FunFam" id="1.10.240.10:FF:000001">
    <property type="entry name" value="Tyrosine--tRNA ligase"/>
    <property type="match status" value="1"/>
</dbReference>
<dbReference type="InterPro" id="IPR002307">
    <property type="entry name" value="Tyr-tRNA-ligase"/>
</dbReference>
<organism evidence="14 15">
    <name type="scientific">Candidatus Fimadaptatus faecigallinarum</name>
    <dbReference type="NCBI Taxonomy" id="2840814"/>
    <lineage>
        <taxon>Bacteria</taxon>
        <taxon>Bacillati</taxon>
        <taxon>Bacillota</taxon>
        <taxon>Clostridia</taxon>
        <taxon>Eubacteriales</taxon>
        <taxon>Candidatus Fimadaptatus</taxon>
    </lineage>
</organism>
<feature type="binding site" evidence="11">
    <location>
        <position position="231"/>
    </location>
    <ligand>
        <name>ATP</name>
        <dbReference type="ChEBI" id="CHEBI:30616"/>
    </ligand>
</feature>
<dbReference type="FunFam" id="3.40.50.620:FF:000008">
    <property type="entry name" value="Tyrosine--tRNA ligase"/>
    <property type="match status" value="1"/>
</dbReference>
<accession>A0A9D1S3U5</accession>
<keyword evidence="5 11" id="KW-0067">ATP-binding</keyword>
<keyword evidence="3 11" id="KW-0436">Ligase</keyword>
<feature type="domain" description="Tyrosine--tRNA ligase SYY-like C-terminal" evidence="13">
    <location>
        <begin position="327"/>
        <end position="403"/>
    </location>
</feature>
<dbReference type="PROSITE" id="PS50889">
    <property type="entry name" value="S4"/>
    <property type="match status" value="1"/>
</dbReference>
<dbReference type="SUPFAM" id="SSF55174">
    <property type="entry name" value="Alpha-L RNA-binding motif"/>
    <property type="match status" value="1"/>
</dbReference>
<dbReference type="SUPFAM" id="SSF52374">
    <property type="entry name" value="Nucleotidylyl transferase"/>
    <property type="match status" value="1"/>
</dbReference>
<feature type="binding site" evidence="11">
    <location>
        <position position="168"/>
    </location>
    <ligand>
        <name>L-tyrosine</name>
        <dbReference type="ChEBI" id="CHEBI:58315"/>
    </ligand>
</feature>
<keyword evidence="4 11" id="KW-0547">Nucleotide-binding</keyword>
<dbReference type="Pfam" id="PF22421">
    <property type="entry name" value="SYY_C-terminal"/>
    <property type="match status" value="1"/>
</dbReference>
<dbReference type="GO" id="GO:0042803">
    <property type="term" value="F:protein homodimerization activity"/>
    <property type="evidence" value="ECO:0007669"/>
    <property type="project" value="UniProtKB-ARBA"/>
</dbReference>
<evidence type="ECO:0000256" key="8">
    <source>
        <dbReference type="ARBA" id="ARBA00023146"/>
    </source>
</evidence>
<keyword evidence="6 12" id="KW-0694">RNA-binding</keyword>
<dbReference type="PANTHER" id="PTHR11766:SF0">
    <property type="entry name" value="TYROSINE--TRNA LIGASE, MITOCHONDRIAL"/>
    <property type="match status" value="1"/>
</dbReference>
<dbReference type="InterPro" id="IPR014729">
    <property type="entry name" value="Rossmann-like_a/b/a_fold"/>
</dbReference>
<evidence type="ECO:0000256" key="2">
    <source>
        <dbReference type="ARBA" id="ARBA00022490"/>
    </source>
</evidence>
<comment type="catalytic activity">
    <reaction evidence="9 11">
        <text>tRNA(Tyr) + L-tyrosine + ATP = L-tyrosyl-tRNA(Tyr) + AMP + diphosphate + H(+)</text>
        <dbReference type="Rhea" id="RHEA:10220"/>
        <dbReference type="Rhea" id="RHEA-COMP:9706"/>
        <dbReference type="Rhea" id="RHEA-COMP:9707"/>
        <dbReference type="ChEBI" id="CHEBI:15378"/>
        <dbReference type="ChEBI" id="CHEBI:30616"/>
        <dbReference type="ChEBI" id="CHEBI:33019"/>
        <dbReference type="ChEBI" id="CHEBI:58315"/>
        <dbReference type="ChEBI" id="CHEBI:78442"/>
        <dbReference type="ChEBI" id="CHEBI:78536"/>
        <dbReference type="ChEBI" id="CHEBI:456215"/>
        <dbReference type="EC" id="6.1.1.1"/>
    </reaction>
</comment>
<dbReference type="InterPro" id="IPR024107">
    <property type="entry name" value="Tyr-tRNA-ligase_bac_1"/>
</dbReference>
<dbReference type="EMBL" id="DVNK01000025">
    <property type="protein sequence ID" value="HIU46279.1"/>
    <property type="molecule type" value="Genomic_DNA"/>
</dbReference>
<keyword evidence="7 11" id="KW-0648">Protein biosynthesis</keyword>
<evidence type="ECO:0000256" key="9">
    <source>
        <dbReference type="ARBA" id="ARBA00048248"/>
    </source>
</evidence>
<comment type="function">
    <text evidence="11">Catalyzes the attachment of tyrosine to tRNA(Tyr) in a two-step reaction: tyrosine is first activated by ATP to form Tyr-AMP and then transferred to the acceptor end of tRNA(Tyr).</text>
</comment>
<name>A0A9D1S3U5_9FIRM</name>
<dbReference type="InterPro" id="IPR002305">
    <property type="entry name" value="aa-tRNA-synth_Ic"/>
</dbReference>
<comment type="caution">
    <text evidence="14">The sequence shown here is derived from an EMBL/GenBank/DDBJ whole genome shotgun (WGS) entry which is preliminary data.</text>
</comment>
<feature type="binding site" evidence="11">
    <location>
        <position position="172"/>
    </location>
    <ligand>
        <name>L-tyrosine</name>
        <dbReference type="ChEBI" id="CHEBI:58315"/>
    </ligand>
</feature>
<evidence type="ECO:0000256" key="3">
    <source>
        <dbReference type="ARBA" id="ARBA00022598"/>
    </source>
</evidence>
<dbReference type="Pfam" id="PF00579">
    <property type="entry name" value="tRNA-synt_1b"/>
    <property type="match status" value="1"/>
</dbReference>
<evidence type="ECO:0000256" key="5">
    <source>
        <dbReference type="ARBA" id="ARBA00022840"/>
    </source>
</evidence>
<dbReference type="InterPro" id="IPR001412">
    <property type="entry name" value="aa-tRNA-synth_I_CS"/>
</dbReference>
<dbReference type="HAMAP" id="MF_02006">
    <property type="entry name" value="Tyr_tRNA_synth_type1"/>
    <property type="match status" value="1"/>
</dbReference>
<comment type="subcellular location">
    <subcellularLocation>
        <location evidence="1 11">Cytoplasm</location>
    </subcellularLocation>
</comment>
<evidence type="ECO:0000256" key="12">
    <source>
        <dbReference type="PROSITE-ProRule" id="PRU00182"/>
    </source>
</evidence>
<dbReference type="Proteomes" id="UP000824123">
    <property type="component" value="Unassembled WGS sequence"/>
</dbReference>
<evidence type="ECO:0000313" key="15">
    <source>
        <dbReference type="Proteomes" id="UP000824123"/>
    </source>
</evidence>
<dbReference type="InterPro" id="IPR024088">
    <property type="entry name" value="Tyr-tRNA-ligase_bac-type"/>
</dbReference>
<dbReference type="GO" id="GO:0004831">
    <property type="term" value="F:tyrosine-tRNA ligase activity"/>
    <property type="evidence" value="ECO:0007669"/>
    <property type="project" value="UniProtKB-UniRule"/>
</dbReference>
<gene>
    <name evidence="11" type="primary">tyrS</name>
    <name evidence="14" type="ORF">IAC59_03355</name>
</gene>
<proteinExistence type="inferred from homology"/>
<dbReference type="Gene3D" id="3.40.50.620">
    <property type="entry name" value="HUPs"/>
    <property type="match status" value="1"/>
</dbReference>
<dbReference type="Gene3D" id="1.10.240.10">
    <property type="entry name" value="Tyrosyl-Transfer RNA Synthetase"/>
    <property type="match status" value="1"/>
</dbReference>
<dbReference type="InterPro" id="IPR054608">
    <property type="entry name" value="SYY-like_C"/>
</dbReference>
<keyword evidence="2 11" id="KW-0963">Cytoplasm</keyword>
<evidence type="ECO:0000256" key="1">
    <source>
        <dbReference type="ARBA" id="ARBA00004496"/>
    </source>
</evidence>
<evidence type="ECO:0000256" key="4">
    <source>
        <dbReference type="ARBA" id="ARBA00022741"/>
    </source>
</evidence>
<sequence>MGSVYDVLKERGFIAQCTYEEDLKKKLENEQVTFYVGFDPTADSLHIGHYIPIMAMAHMQKFGHRPIALVGGGTAMIGDPSGKTDMRKMMTRQTVADNAAAIKKQLSRFISFDDGKAIMADNGDWLLGLNYVEFIRDIGAHFSVNRMLTAECYKQRLERGLTFLEFNYMLMQSYDFLMLNHKYGCTLQMGGDDQWSNMLSGADLIRRKEQKDAFAMTFKLLLTHDGKKMGKTVAGALWLDPAKTSPYDFYQYWRNVDDEDVEKCLALLTFLPMDEVRALGALEGSEKNRAKRVLAYEVTKLVHGEEEATKAQQAAEALFGGAGLAGSVPTTEVTRAQLDEDARVTTWAVNCGLCKSRGEARKTVEGGGLYIGDAAVADINATLDWAQLEGDGVLLRKGKKNYHRLVAAK</sequence>
<evidence type="ECO:0000256" key="6">
    <source>
        <dbReference type="ARBA" id="ARBA00022884"/>
    </source>
</evidence>
<evidence type="ECO:0000256" key="7">
    <source>
        <dbReference type="ARBA" id="ARBA00022917"/>
    </source>
</evidence>
<evidence type="ECO:0000256" key="10">
    <source>
        <dbReference type="ARBA" id="ARBA00060965"/>
    </source>
</evidence>